<keyword evidence="5 10" id="KW-0297">G-protein coupled receptor</keyword>
<dbReference type="InterPro" id="IPR001817">
    <property type="entry name" value="Vasoprsn_rcpt"/>
</dbReference>
<dbReference type="PANTHER" id="PTHR24241">
    <property type="entry name" value="NEUROPEPTIDE RECEPTOR-RELATED G-PROTEIN COUPLED RECEPTOR"/>
    <property type="match status" value="1"/>
</dbReference>
<dbReference type="InterPro" id="IPR017452">
    <property type="entry name" value="GPCR_Rhodpsn_7TM"/>
</dbReference>
<keyword evidence="4 10" id="KW-1133">Transmembrane helix</keyword>
<evidence type="ECO:0000313" key="13">
    <source>
        <dbReference type="Proteomes" id="UP000749559"/>
    </source>
</evidence>
<evidence type="ECO:0000256" key="3">
    <source>
        <dbReference type="ARBA" id="ARBA00022692"/>
    </source>
</evidence>
<comment type="caution">
    <text evidence="12">The sequence shown here is derived from an EMBL/GenBank/DDBJ whole genome shotgun (WGS) entry which is preliminary data.</text>
</comment>
<reference evidence="12" key="1">
    <citation type="submission" date="2022-03" db="EMBL/GenBank/DDBJ databases">
        <authorList>
            <person name="Martin C."/>
        </authorList>
    </citation>
    <scope>NUCLEOTIDE SEQUENCE</scope>
</reference>
<dbReference type="Proteomes" id="UP000749559">
    <property type="component" value="Unassembled WGS sequence"/>
</dbReference>
<dbReference type="Pfam" id="PF00001">
    <property type="entry name" value="7tm_1"/>
    <property type="match status" value="1"/>
</dbReference>
<keyword evidence="8 10" id="KW-0325">Glycoprotein</keyword>
<evidence type="ECO:0000256" key="5">
    <source>
        <dbReference type="ARBA" id="ARBA00023040"/>
    </source>
</evidence>
<keyword evidence="13" id="KW-1185">Reference proteome</keyword>
<protein>
    <submittedName>
        <fullName evidence="12">Uncharacterized protein</fullName>
    </submittedName>
</protein>
<comment type="subcellular location">
    <subcellularLocation>
        <location evidence="1 10">Cell membrane</location>
        <topology evidence="1 10">Multi-pass membrane protein</topology>
    </subcellularLocation>
</comment>
<evidence type="ECO:0000256" key="8">
    <source>
        <dbReference type="ARBA" id="ARBA00023180"/>
    </source>
</evidence>
<feature type="transmembrane region" description="Helical" evidence="10">
    <location>
        <begin position="327"/>
        <end position="348"/>
    </location>
</feature>
<feature type="transmembrane region" description="Helical" evidence="10">
    <location>
        <begin position="52"/>
        <end position="74"/>
    </location>
</feature>
<evidence type="ECO:0000256" key="10">
    <source>
        <dbReference type="RuleBase" id="RU046427"/>
    </source>
</evidence>
<proteinExistence type="inferred from homology"/>
<evidence type="ECO:0000256" key="2">
    <source>
        <dbReference type="ARBA" id="ARBA00022475"/>
    </source>
</evidence>
<feature type="region of interest" description="Disordered" evidence="11">
    <location>
        <begin position="251"/>
        <end position="281"/>
    </location>
</feature>
<dbReference type="AlphaFoldDB" id="A0A8J1UXF0"/>
<evidence type="ECO:0000256" key="11">
    <source>
        <dbReference type="SAM" id="MobiDB-lite"/>
    </source>
</evidence>
<sequence>MAFNNTDTYPENTTDTLLDQRMRPNCSVGVNGTIHASCRTRSRPPVEDGQKAFLVILVILIVVANTAVLVAIYLSKNKTRMNFFIMQLAIADLLVGLFHVTSDLGQKYSIEWIGGDVTCKLVQFLKVLVSYASTFVLVSLSIDRLDAIARPLNFSRSGQRSKILIFLAWFISFVFSLPQFFLYKGYTYWSISVCGMTLTKTWQIKLYFILSAVAIFIVPAVIVTMCYIVIVYVVWSKSKALTPQTERSTKTSSKGWSIRKLQNGSSNGTASTKTSSSSSNRGVIPQAKIRTIKMTLVIVIAFIVCWAPYFVYNFLDVFGYTSNVKVSIFVQSLSSFNSAANPLIYGLFSSRICRNLRRIKACNWFIDTFCCCCDTLKVDTKRNTSMYNSSLGYHGSSTMYTSAGDQEGRRSMRGQDSNRRITRDDSLEQRSTLLMKPINEGADEGRREFEDIKLDNENATVV</sequence>
<feature type="region of interest" description="Disordered" evidence="11">
    <location>
        <begin position="398"/>
        <end position="426"/>
    </location>
</feature>
<dbReference type="InterPro" id="IPR000276">
    <property type="entry name" value="GPCR_Rhodpsn"/>
</dbReference>
<organism evidence="12 13">
    <name type="scientific">Owenia fusiformis</name>
    <name type="common">Polychaete worm</name>
    <dbReference type="NCBI Taxonomy" id="6347"/>
    <lineage>
        <taxon>Eukaryota</taxon>
        <taxon>Metazoa</taxon>
        <taxon>Spiralia</taxon>
        <taxon>Lophotrochozoa</taxon>
        <taxon>Annelida</taxon>
        <taxon>Polychaeta</taxon>
        <taxon>Sedentaria</taxon>
        <taxon>Canalipalpata</taxon>
        <taxon>Sabellida</taxon>
        <taxon>Oweniida</taxon>
        <taxon>Oweniidae</taxon>
        <taxon>Owenia</taxon>
    </lineage>
</organism>
<dbReference type="GO" id="GO:0005000">
    <property type="term" value="F:vasopressin receptor activity"/>
    <property type="evidence" value="ECO:0007669"/>
    <property type="project" value="InterPro"/>
</dbReference>
<evidence type="ECO:0000256" key="9">
    <source>
        <dbReference type="ARBA" id="ARBA00023224"/>
    </source>
</evidence>
<comment type="similarity">
    <text evidence="10">Belongs to the G-protein coupled receptor 1 family. Vasopressin/oxytocin receptor subfamily.</text>
</comment>
<keyword evidence="7 10" id="KW-0675">Receptor</keyword>
<keyword evidence="3 10" id="KW-0812">Transmembrane</keyword>
<feature type="transmembrane region" description="Helical" evidence="10">
    <location>
        <begin position="81"/>
        <end position="101"/>
    </location>
</feature>
<dbReference type="OrthoDB" id="5987909at2759"/>
<feature type="transmembrane region" description="Helical" evidence="10">
    <location>
        <begin position="296"/>
        <end position="315"/>
    </location>
</feature>
<dbReference type="GO" id="GO:0005886">
    <property type="term" value="C:plasma membrane"/>
    <property type="evidence" value="ECO:0007669"/>
    <property type="project" value="UniProtKB-SubCell"/>
</dbReference>
<gene>
    <name evidence="12" type="ORF">OFUS_LOCUS15650</name>
</gene>
<dbReference type="Gene3D" id="1.20.1070.10">
    <property type="entry name" value="Rhodopsin 7-helix transmembrane proteins"/>
    <property type="match status" value="1"/>
</dbReference>
<feature type="compositionally biased region" description="Low complexity" evidence="11">
    <location>
        <begin position="263"/>
        <end position="281"/>
    </location>
</feature>
<feature type="transmembrane region" description="Helical" evidence="10">
    <location>
        <begin position="121"/>
        <end position="142"/>
    </location>
</feature>
<keyword evidence="6 10" id="KW-0472">Membrane</keyword>
<feature type="transmembrane region" description="Helical" evidence="10">
    <location>
        <begin position="163"/>
        <end position="186"/>
    </location>
</feature>
<evidence type="ECO:0000256" key="1">
    <source>
        <dbReference type="ARBA" id="ARBA00004651"/>
    </source>
</evidence>
<dbReference type="GO" id="GO:0032870">
    <property type="term" value="P:cellular response to hormone stimulus"/>
    <property type="evidence" value="ECO:0007669"/>
    <property type="project" value="TreeGrafter"/>
</dbReference>
<keyword evidence="2" id="KW-1003">Cell membrane</keyword>
<evidence type="ECO:0000313" key="12">
    <source>
        <dbReference type="EMBL" id="CAH1790445.1"/>
    </source>
</evidence>
<dbReference type="SUPFAM" id="SSF81321">
    <property type="entry name" value="Family A G protein-coupled receptor-like"/>
    <property type="match status" value="1"/>
</dbReference>
<evidence type="ECO:0000256" key="7">
    <source>
        <dbReference type="ARBA" id="ARBA00023170"/>
    </source>
</evidence>
<dbReference type="SMART" id="SM01381">
    <property type="entry name" value="7TM_GPCR_Srsx"/>
    <property type="match status" value="1"/>
</dbReference>
<feature type="transmembrane region" description="Helical" evidence="10">
    <location>
        <begin position="206"/>
        <end position="235"/>
    </location>
</feature>
<dbReference type="PROSITE" id="PS50262">
    <property type="entry name" value="G_PROTEIN_RECEP_F1_2"/>
    <property type="match status" value="1"/>
</dbReference>
<name>A0A8J1UXF0_OWEFU</name>
<dbReference type="PANTHER" id="PTHR24241:SF76">
    <property type="entry name" value="NEUROPEPTIDE SIFAMIDE RECEPTOR"/>
    <property type="match status" value="1"/>
</dbReference>
<dbReference type="PRINTS" id="PR00237">
    <property type="entry name" value="GPCRRHODOPSN"/>
</dbReference>
<dbReference type="EMBL" id="CAIIXF020000007">
    <property type="protein sequence ID" value="CAH1790445.1"/>
    <property type="molecule type" value="Genomic_DNA"/>
</dbReference>
<feature type="compositionally biased region" description="Basic and acidic residues" evidence="11">
    <location>
        <begin position="416"/>
        <end position="426"/>
    </location>
</feature>
<evidence type="ECO:0000256" key="6">
    <source>
        <dbReference type="ARBA" id="ARBA00023136"/>
    </source>
</evidence>
<accession>A0A8J1UXF0</accession>
<dbReference type="PRINTS" id="PR00896">
    <property type="entry name" value="VASOPRESSINR"/>
</dbReference>
<evidence type="ECO:0000256" key="4">
    <source>
        <dbReference type="ARBA" id="ARBA00022989"/>
    </source>
</evidence>
<dbReference type="GO" id="GO:0042277">
    <property type="term" value="F:peptide binding"/>
    <property type="evidence" value="ECO:0007669"/>
    <property type="project" value="TreeGrafter"/>
</dbReference>
<keyword evidence="9 10" id="KW-0807">Transducer</keyword>